<reference evidence="3 4" key="1">
    <citation type="submission" date="2023-07" db="EMBL/GenBank/DDBJ databases">
        <title>Sorghum-associated microbial communities from plants grown in Nebraska, USA.</title>
        <authorList>
            <person name="Schachtman D."/>
        </authorList>
    </citation>
    <scope>NUCLEOTIDE SEQUENCE [LARGE SCALE GENOMIC DNA]</scope>
    <source>
        <strain evidence="3 4">BE308</strain>
    </source>
</reference>
<name>A0ABU1ZJ99_9BURK</name>
<evidence type="ECO:0000313" key="3">
    <source>
        <dbReference type="EMBL" id="MDR7305629.1"/>
    </source>
</evidence>
<keyword evidence="1" id="KW-0812">Transmembrane</keyword>
<feature type="transmembrane region" description="Helical" evidence="1">
    <location>
        <begin position="203"/>
        <end position="220"/>
    </location>
</feature>
<evidence type="ECO:0000256" key="1">
    <source>
        <dbReference type="SAM" id="Phobius"/>
    </source>
</evidence>
<feature type="transmembrane region" description="Helical" evidence="1">
    <location>
        <begin position="78"/>
        <end position="95"/>
    </location>
</feature>
<dbReference type="PANTHER" id="PTHR23028">
    <property type="entry name" value="ACETYLTRANSFERASE"/>
    <property type="match status" value="1"/>
</dbReference>
<dbReference type="Pfam" id="PF01757">
    <property type="entry name" value="Acyl_transf_3"/>
    <property type="match status" value="1"/>
</dbReference>
<feature type="domain" description="Acyltransferase 3" evidence="2">
    <location>
        <begin position="8"/>
        <end position="327"/>
    </location>
</feature>
<dbReference type="Proteomes" id="UP001268089">
    <property type="component" value="Unassembled WGS sequence"/>
</dbReference>
<comment type="caution">
    <text evidence="3">The sequence shown here is derived from an EMBL/GenBank/DDBJ whole genome shotgun (WGS) entry which is preliminary data.</text>
</comment>
<evidence type="ECO:0000259" key="2">
    <source>
        <dbReference type="Pfam" id="PF01757"/>
    </source>
</evidence>
<feature type="transmembrane region" description="Helical" evidence="1">
    <location>
        <begin position="144"/>
        <end position="165"/>
    </location>
</feature>
<dbReference type="InterPro" id="IPR050879">
    <property type="entry name" value="Acyltransferase_3"/>
</dbReference>
<feature type="transmembrane region" description="Helical" evidence="1">
    <location>
        <begin position="280"/>
        <end position="302"/>
    </location>
</feature>
<feature type="transmembrane region" description="Helical" evidence="1">
    <location>
        <begin position="38"/>
        <end position="58"/>
    </location>
</feature>
<accession>A0ABU1ZJ99</accession>
<proteinExistence type="predicted"/>
<dbReference type="RefSeq" id="WP_310339842.1">
    <property type="nucleotide sequence ID" value="NZ_JAVDXO010000002.1"/>
</dbReference>
<protein>
    <submittedName>
        <fullName evidence="3">Peptidoglycan/LPS O-acetylase OafA/YrhL</fullName>
    </submittedName>
</protein>
<dbReference type="PANTHER" id="PTHR23028:SF134">
    <property type="entry name" value="PUTATIVE (AFU_ORTHOLOGUE AFUA_4G08520)-RELATED"/>
    <property type="match status" value="1"/>
</dbReference>
<feature type="transmembrane region" description="Helical" evidence="1">
    <location>
        <begin position="314"/>
        <end position="334"/>
    </location>
</feature>
<dbReference type="InterPro" id="IPR002656">
    <property type="entry name" value="Acyl_transf_3_dom"/>
</dbReference>
<keyword evidence="4" id="KW-1185">Reference proteome</keyword>
<feature type="transmembrane region" description="Helical" evidence="1">
    <location>
        <begin position="6"/>
        <end position="26"/>
    </location>
</feature>
<feature type="transmembrane region" description="Helical" evidence="1">
    <location>
        <begin position="232"/>
        <end position="265"/>
    </location>
</feature>
<gene>
    <name evidence="3" type="ORF">J2X15_000907</name>
</gene>
<feature type="transmembrane region" description="Helical" evidence="1">
    <location>
        <begin position="172"/>
        <end position="191"/>
    </location>
</feature>
<evidence type="ECO:0000313" key="4">
    <source>
        <dbReference type="Proteomes" id="UP001268089"/>
    </source>
</evidence>
<keyword evidence="1" id="KW-0472">Membrane</keyword>
<organism evidence="3 4">
    <name type="scientific">Rhodoferax saidenbachensis</name>
    <dbReference type="NCBI Taxonomy" id="1484693"/>
    <lineage>
        <taxon>Bacteria</taxon>
        <taxon>Pseudomonadati</taxon>
        <taxon>Pseudomonadota</taxon>
        <taxon>Betaproteobacteria</taxon>
        <taxon>Burkholderiales</taxon>
        <taxon>Comamonadaceae</taxon>
        <taxon>Rhodoferax</taxon>
    </lineage>
</organism>
<sequence>MRNSERFVALDGLRGVFAIAVVLHHYSQLQGGHLMRSAWLAVDAFFILSGFVIALSYTHRILEGLSFFEFFKIRLLRLYPMYFMGLLLGVAALWAYGPSNLSLTPDVFKMLFVGIFSVPYFGSFPWESGNLLNQAVVFPFNDPAWSLFFEIFANILFFVTARIFFIGRRSVVILMLLLLLCYVISINVWGLHSGYSQNNFWGGFARVVFHFSLGCCIFKMQKVKVDFHRRWIYILLVVALLIFNVGNVFIICSMLLFVAPLIVFVGSKTAIASNTFEARLLTWLGGISFPLYITHYPLYRLWEPIMSSMVERGAVSLFLSTLLSVLVAHFLMLLEPRVRVILSTCLTTKKLVR</sequence>
<keyword evidence="1" id="KW-1133">Transmembrane helix</keyword>
<dbReference type="EMBL" id="JAVDXO010000002">
    <property type="protein sequence ID" value="MDR7305629.1"/>
    <property type="molecule type" value="Genomic_DNA"/>
</dbReference>